<dbReference type="OrthoDB" id="9805863at2"/>
<feature type="transmembrane region" description="Helical" evidence="5">
    <location>
        <begin position="139"/>
        <end position="164"/>
    </location>
</feature>
<dbReference type="RefSeq" id="WP_004073272.1">
    <property type="nucleotide sequence ID" value="NZ_CM001488.1"/>
</dbReference>
<keyword evidence="3 5" id="KW-1133">Transmembrane helix</keyword>
<name>I5B322_9BACT</name>
<evidence type="ECO:0000256" key="2">
    <source>
        <dbReference type="ARBA" id="ARBA00022692"/>
    </source>
</evidence>
<evidence type="ECO:0000313" key="7">
    <source>
        <dbReference type="Proteomes" id="UP000005778"/>
    </source>
</evidence>
<evidence type="ECO:0000256" key="1">
    <source>
        <dbReference type="ARBA" id="ARBA00004141"/>
    </source>
</evidence>
<organism evidence="6 7">
    <name type="scientific">Desulfobacter postgatei 2ac9</name>
    <dbReference type="NCBI Taxonomy" id="879212"/>
    <lineage>
        <taxon>Bacteria</taxon>
        <taxon>Pseudomonadati</taxon>
        <taxon>Thermodesulfobacteriota</taxon>
        <taxon>Desulfobacteria</taxon>
        <taxon>Desulfobacterales</taxon>
        <taxon>Desulfobacteraceae</taxon>
        <taxon>Desulfobacter</taxon>
    </lineage>
</organism>
<dbReference type="AlphaFoldDB" id="I5B322"/>
<dbReference type="Proteomes" id="UP000005778">
    <property type="component" value="Chromosome"/>
</dbReference>
<feature type="transmembrane region" description="Helical" evidence="5">
    <location>
        <begin position="7"/>
        <end position="31"/>
    </location>
</feature>
<dbReference type="eggNOG" id="COG0730">
    <property type="taxonomic scope" value="Bacteria"/>
</dbReference>
<feature type="transmembrane region" description="Helical" evidence="5">
    <location>
        <begin position="73"/>
        <end position="93"/>
    </location>
</feature>
<dbReference type="Pfam" id="PF01925">
    <property type="entry name" value="TauE"/>
    <property type="match status" value="1"/>
</dbReference>
<evidence type="ECO:0000256" key="4">
    <source>
        <dbReference type="ARBA" id="ARBA00023136"/>
    </source>
</evidence>
<protein>
    <recommendedName>
        <fullName evidence="5">Probable membrane transporter protein</fullName>
    </recommendedName>
</protein>
<accession>I5B322</accession>
<reference evidence="6 7" key="2">
    <citation type="submission" date="2012-02" db="EMBL/GenBank/DDBJ databases">
        <title>Improved High-Quality Draft sequence of Desulfobacter postgatei 2ac9.</title>
        <authorList>
            <consortium name="US DOE Joint Genome Institute"/>
            <person name="Lucas S."/>
            <person name="Han J."/>
            <person name="Lapidus A."/>
            <person name="Cheng J.-F."/>
            <person name="Goodwin L."/>
            <person name="Pitluck S."/>
            <person name="Peters L."/>
            <person name="Ovchinnikova G."/>
            <person name="Held B."/>
            <person name="Detter J.C."/>
            <person name="Han C."/>
            <person name="Tapia R."/>
            <person name="Land M."/>
            <person name="Hauser L."/>
            <person name="Kyrpides N."/>
            <person name="Ivanova N."/>
            <person name="Pagani I."/>
            <person name="Orellana R."/>
            <person name="Lovley D."/>
            <person name="Woyke T."/>
        </authorList>
    </citation>
    <scope>NUCLEOTIDE SEQUENCE [LARGE SCALE GENOMIC DNA]</scope>
    <source>
        <strain evidence="6 7">2ac9</strain>
    </source>
</reference>
<dbReference type="STRING" id="879212.DespoDRAFT_01982"/>
<dbReference type="EMBL" id="CM001488">
    <property type="protein sequence ID" value="EIM63885.1"/>
    <property type="molecule type" value="Genomic_DNA"/>
</dbReference>
<feature type="transmembrane region" description="Helical" evidence="5">
    <location>
        <begin position="43"/>
        <end position="61"/>
    </location>
</feature>
<evidence type="ECO:0000256" key="3">
    <source>
        <dbReference type="ARBA" id="ARBA00022989"/>
    </source>
</evidence>
<dbReference type="PANTHER" id="PTHR43701">
    <property type="entry name" value="MEMBRANE TRANSPORTER PROTEIN MJ0441-RELATED"/>
    <property type="match status" value="1"/>
</dbReference>
<dbReference type="HOGENOM" id="CLU_045498_5_4_7"/>
<comment type="subcellular location">
    <subcellularLocation>
        <location evidence="5">Cell membrane</location>
        <topology evidence="5">Multi-pass membrane protein</topology>
    </subcellularLocation>
    <subcellularLocation>
        <location evidence="1">Membrane</location>
        <topology evidence="1">Multi-pass membrane protein</topology>
    </subcellularLocation>
</comment>
<sequence length="266" mass="28168">MASNILIISLLSFVLSFIFALGGVGAAVILIPALSWVGVPFNLARPTGLFVNCVSMLGATWSNFREKKLDVKLGLPIIASSIVMAPVGAWAGHFLPTQTLLLSFIVFLFFSGSMMIFFKGSKYADQYREDRPLAGPLCVGTLAGIVSGLLGVGGGGIISPLMLVQGFNPKKVAMVTALSVPFSSFSAFITYAAMGSVSSKILIFAGLAGWFGGYLGTKVMQKKMKPQSVKRLLGGVLILIGIKSLWSMGLTGILQNMGEIKAYLRS</sequence>
<dbReference type="PANTHER" id="PTHR43701:SF2">
    <property type="entry name" value="MEMBRANE TRANSPORTER PROTEIN YJNA-RELATED"/>
    <property type="match status" value="1"/>
</dbReference>
<feature type="transmembrane region" description="Helical" evidence="5">
    <location>
        <begin position="99"/>
        <end position="118"/>
    </location>
</feature>
<gene>
    <name evidence="6" type="ORF">DespoDRAFT_01982</name>
</gene>
<evidence type="ECO:0000256" key="5">
    <source>
        <dbReference type="RuleBase" id="RU363041"/>
    </source>
</evidence>
<keyword evidence="2 5" id="KW-0812">Transmembrane</keyword>
<dbReference type="InterPro" id="IPR051598">
    <property type="entry name" value="TSUP/Inactive_protease-like"/>
</dbReference>
<keyword evidence="7" id="KW-1185">Reference proteome</keyword>
<dbReference type="GO" id="GO:0005886">
    <property type="term" value="C:plasma membrane"/>
    <property type="evidence" value="ECO:0007669"/>
    <property type="project" value="UniProtKB-SubCell"/>
</dbReference>
<proteinExistence type="inferred from homology"/>
<feature type="transmembrane region" description="Helical" evidence="5">
    <location>
        <begin position="184"/>
        <end position="211"/>
    </location>
</feature>
<feature type="transmembrane region" description="Helical" evidence="5">
    <location>
        <begin position="232"/>
        <end position="254"/>
    </location>
</feature>
<evidence type="ECO:0000313" key="6">
    <source>
        <dbReference type="EMBL" id="EIM63885.1"/>
    </source>
</evidence>
<dbReference type="InterPro" id="IPR002781">
    <property type="entry name" value="TM_pro_TauE-like"/>
</dbReference>
<keyword evidence="4 5" id="KW-0472">Membrane</keyword>
<keyword evidence="5" id="KW-1003">Cell membrane</keyword>
<reference evidence="6 7" key="1">
    <citation type="submission" date="2011-09" db="EMBL/GenBank/DDBJ databases">
        <authorList>
            <consortium name="US DOE Joint Genome Institute (JGI-PGF)"/>
            <person name="Lucas S."/>
            <person name="Han J."/>
            <person name="Lapidus A."/>
            <person name="Cheng J.-F."/>
            <person name="Goodwin L."/>
            <person name="Pitluck S."/>
            <person name="Peters L."/>
            <person name="Land M.L."/>
            <person name="Hauser L."/>
            <person name="Orellana R."/>
            <person name="Lovley D."/>
            <person name="Woyke T.J."/>
        </authorList>
    </citation>
    <scope>NUCLEOTIDE SEQUENCE [LARGE SCALE GENOMIC DNA]</scope>
    <source>
        <strain evidence="6 7">2ac9</strain>
    </source>
</reference>
<comment type="similarity">
    <text evidence="5">Belongs to the 4-toluene sulfonate uptake permease (TSUP) (TC 2.A.102) family.</text>
</comment>